<organism evidence="2 3">
    <name type="scientific">Eragrostis curvula</name>
    <name type="common">weeping love grass</name>
    <dbReference type="NCBI Taxonomy" id="38414"/>
    <lineage>
        <taxon>Eukaryota</taxon>
        <taxon>Viridiplantae</taxon>
        <taxon>Streptophyta</taxon>
        <taxon>Embryophyta</taxon>
        <taxon>Tracheophyta</taxon>
        <taxon>Spermatophyta</taxon>
        <taxon>Magnoliopsida</taxon>
        <taxon>Liliopsida</taxon>
        <taxon>Poales</taxon>
        <taxon>Poaceae</taxon>
        <taxon>PACMAD clade</taxon>
        <taxon>Chloridoideae</taxon>
        <taxon>Eragrostideae</taxon>
        <taxon>Eragrostidinae</taxon>
        <taxon>Eragrostis</taxon>
    </lineage>
</organism>
<dbReference type="Gramene" id="TVU37244">
    <property type="protein sequence ID" value="TVU37244"/>
    <property type="gene ID" value="EJB05_10547"/>
</dbReference>
<accession>A0A5J9VP48</accession>
<sequence>NAGNTGLLTAQLGKAAEKSDHYWWGPTRAPNQGRAAGGFANRGNISRDPSSSPAYKTSSPEHIASCRPPVHHLLISSHHQPTCQRRNQISHLLASRLANLLPPAISRASSAAASLIWFSTKKEGTTLGNAERCACMLESYLVRELAG</sequence>
<protein>
    <submittedName>
        <fullName evidence="2">Uncharacterized protein</fullName>
    </submittedName>
</protein>
<keyword evidence="3" id="KW-1185">Reference proteome</keyword>
<evidence type="ECO:0000313" key="2">
    <source>
        <dbReference type="EMBL" id="TVU37244.1"/>
    </source>
</evidence>
<feature type="compositionally biased region" description="Polar residues" evidence="1">
    <location>
        <begin position="47"/>
        <end position="60"/>
    </location>
</feature>
<proteinExistence type="predicted"/>
<feature type="region of interest" description="Disordered" evidence="1">
    <location>
        <begin position="33"/>
        <end position="62"/>
    </location>
</feature>
<dbReference type="EMBL" id="RWGY01000007">
    <property type="protein sequence ID" value="TVU37244.1"/>
    <property type="molecule type" value="Genomic_DNA"/>
</dbReference>
<name>A0A5J9VP48_9POAL</name>
<feature type="non-terminal residue" evidence="2">
    <location>
        <position position="1"/>
    </location>
</feature>
<gene>
    <name evidence="2" type="ORF">EJB05_10547</name>
</gene>
<evidence type="ECO:0000313" key="3">
    <source>
        <dbReference type="Proteomes" id="UP000324897"/>
    </source>
</evidence>
<dbReference type="AlphaFoldDB" id="A0A5J9VP48"/>
<comment type="caution">
    <text evidence="2">The sequence shown here is derived from an EMBL/GenBank/DDBJ whole genome shotgun (WGS) entry which is preliminary data.</text>
</comment>
<dbReference type="Proteomes" id="UP000324897">
    <property type="component" value="Chromosome 4"/>
</dbReference>
<feature type="compositionally biased region" description="Low complexity" evidence="1">
    <location>
        <begin position="33"/>
        <end position="44"/>
    </location>
</feature>
<evidence type="ECO:0000256" key="1">
    <source>
        <dbReference type="SAM" id="MobiDB-lite"/>
    </source>
</evidence>
<reference evidence="2 3" key="1">
    <citation type="journal article" date="2019" name="Sci. Rep.">
        <title>A high-quality genome of Eragrostis curvula grass provides insights into Poaceae evolution and supports new strategies to enhance forage quality.</title>
        <authorList>
            <person name="Carballo J."/>
            <person name="Santos B.A.C.M."/>
            <person name="Zappacosta D."/>
            <person name="Garbus I."/>
            <person name="Selva J.P."/>
            <person name="Gallo C.A."/>
            <person name="Diaz A."/>
            <person name="Albertini E."/>
            <person name="Caccamo M."/>
            <person name="Echenique V."/>
        </authorList>
    </citation>
    <scope>NUCLEOTIDE SEQUENCE [LARGE SCALE GENOMIC DNA]</scope>
    <source>
        <strain evidence="3">cv. Victoria</strain>
        <tissue evidence="2">Leaf</tissue>
    </source>
</reference>